<gene>
    <name evidence="2" type="ORF">MARIT_0867</name>
</gene>
<name>A0A2H1E7I6_9FLAO</name>
<sequence length="231" mass="25988">MRNHKLSNFKIGGYISGLISPDFFEETPIIIAKGDSNYELKNATGLIQPGMENAKTILIIGLSIIATAAIIFYISTKNTYILIALICSYGLLTAGIYHYKIGPSKSIGPINFKLTNQDNDSYQVHLRFQKRTLNIQKINYQLIGQEMVTYDNGSNRSTALSFFFKSKINRILLQGNSAIDIAPFPKKSLPTSISNNDFDITWLFKIIIVTKNNITIEGKHIIDLKYQENLN</sequence>
<evidence type="ECO:0000256" key="1">
    <source>
        <dbReference type="SAM" id="Phobius"/>
    </source>
</evidence>
<keyword evidence="1" id="KW-1133">Transmembrane helix</keyword>
<organism evidence="2 3">
    <name type="scientific">Tenacibaculum maritimum NCIMB 2154</name>
    <dbReference type="NCBI Taxonomy" id="1349785"/>
    <lineage>
        <taxon>Bacteria</taxon>
        <taxon>Pseudomonadati</taxon>
        <taxon>Bacteroidota</taxon>
        <taxon>Flavobacteriia</taxon>
        <taxon>Flavobacteriales</taxon>
        <taxon>Flavobacteriaceae</taxon>
        <taxon>Tenacibaculum</taxon>
    </lineage>
</organism>
<evidence type="ECO:0000313" key="2">
    <source>
        <dbReference type="EMBL" id="SFZ80926.1"/>
    </source>
</evidence>
<dbReference type="KEGG" id="tmar:MARIT_0867"/>
<dbReference type="RefSeq" id="WP_100210853.1">
    <property type="nucleotide sequence ID" value="NZ_CP138495.1"/>
</dbReference>
<dbReference type="OrthoDB" id="1187351at2"/>
<feature type="transmembrane region" description="Helical" evidence="1">
    <location>
        <begin position="80"/>
        <end position="99"/>
    </location>
</feature>
<feature type="transmembrane region" description="Helical" evidence="1">
    <location>
        <begin position="56"/>
        <end position="74"/>
    </location>
</feature>
<dbReference type="GeneID" id="47722434"/>
<dbReference type="EMBL" id="LT634361">
    <property type="protein sequence ID" value="SFZ80926.1"/>
    <property type="molecule type" value="Genomic_DNA"/>
</dbReference>
<protein>
    <submittedName>
        <fullName evidence="2">Uncharacterized protein</fullName>
    </submittedName>
</protein>
<keyword evidence="1" id="KW-0472">Membrane</keyword>
<proteinExistence type="predicted"/>
<evidence type="ECO:0000313" key="3">
    <source>
        <dbReference type="Proteomes" id="UP000231564"/>
    </source>
</evidence>
<keyword evidence="3" id="KW-1185">Reference proteome</keyword>
<reference evidence="2 3" key="1">
    <citation type="submission" date="2016-11" db="EMBL/GenBank/DDBJ databases">
        <authorList>
            <person name="Jaros S."/>
            <person name="Januszkiewicz K."/>
            <person name="Wedrychowicz H."/>
        </authorList>
    </citation>
    <scope>NUCLEOTIDE SEQUENCE [LARGE SCALE GENOMIC DNA]</scope>
    <source>
        <strain evidence="2">NCIMB 2154T</strain>
    </source>
</reference>
<dbReference type="Proteomes" id="UP000231564">
    <property type="component" value="Chromosome MARIT"/>
</dbReference>
<accession>A0A2H1E7I6</accession>
<dbReference type="AlphaFoldDB" id="A0A2H1E7I6"/>
<keyword evidence="1" id="KW-0812">Transmembrane</keyword>